<keyword evidence="3" id="KW-0574">Periplasm</keyword>
<keyword evidence="2" id="KW-0732">Signal</keyword>
<evidence type="ECO:0000313" key="6">
    <source>
        <dbReference type="Proteomes" id="UP000184139"/>
    </source>
</evidence>
<evidence type="ECO:0000256" key="3">
    <source>
        <dbReference type="ARBA" id="ARBA00022764"/>
    </source>
</evidence>
<dbReference type="SMART" id="SM00858">
    <property type="entry name" value="SAF"/>
    <property type="match status" value="1"/>
</dbReference>
<dbReference type="Proteomes" id="UP000184139">
    <property type="component" value="Unassembled WGS sequence"/>
</dbReference>
<dbReference type="GO" id="GO:0042597">
    <property type="term" value="C:periplasmic space"/>
    <property type="evidence" value="ECO:0007669"/>
    <property type="project" value="UniProtKB-SubCell"/>
</dbReference>
<organism evidence="5 6">
    <name type="scientific">Desulfofustis glycolicus DSM 9705</name>
    <dbReference type="NCBI Taxonomy" id="1121409"/>
    <lineage>
        <taxon>Bacteria</taxon>
        <taxon>Pseudomonadati</taxon>
        <taxon>Thermodesulfobacteriota</taxon>
        <taxon>Desulfobulbia</taxon>
        <taxon>Desulfobulbales</taxon>
        <taxon>Desulfocapsaceae</taxon>
        <taxon>Desulfofustis</taxon>
    </lineage>
</organism>
<comment type="subcellular location">
    <subcellularLocation>
        <location evidence="1">Periplasm</location>
    </subcellularLocation>
</comment>
<evidence type="ECO:0000256" key="1">
    <source>
        <dbReference type="ARBA" id="ARBA00004418"/>
    </source>
</evidence>
<dbReference type="PANTHER" id="PTHR36307:SF1">
    <property type="entry name" value="FLAGELLA BASAL BODY P-RING FORMATION PROTEIN FLGA"/>
    <property type="match status" value="1"/>
</dbReference>
<dbReference type="AlphaFoldDB" id="A0A1M5U0D2"/>
<evidence type="ECO:0000313" key="5">
    <source>
        <dbReference type="EMBL" id="SHH56535.1"/>
    </source>
</evidence>
<keyword evidence="6" id="KW-1185">Reference proteome</keyword>
<evidence type="ECO:0000256" key="2">
    <source>
        <dbReference type="ARBA" id="ARBA00022729"/>
    </source>
</evidence>
<dbReference type="Gene3D" id="3.90.1210.10">
    <property type="entry name" value="Antifreeze-like/N-acetylneuraminic acid synthase C-terminal domain"/>
    <property type="match status" value="1"/>
</dbReference>
<keyword evidence="5" id="KW-0969">Cilium</keyword>
<dbReference type="PANTHER" id="PTHR36307">
    <property type="entry name" value="FLAGELLA BASAL BODY P-RING FORMATION PROTEIN FLGA"/>
    <property type="match status" value="1"/>
</dbReference>
<dbReference type="InterPro" id="IPR017585">
    <property type="entry name" value="SAF_FlgA"/>
</dbReference>
<accession>A0A1M5U0D2</accession>
<dbReference type="InterPro" id="IPR013974">
    <property type="entry name" value="SAF"/>
</dbReference>
<dbReference type="CDD" id="cd11614">
    <property type="entry name" value="SAF_CpaB_FlgA_like"/>
    <property type="match status" value="1"/>
</dbReference>
<sequence>MHDNNAMIRTILSLVVFAVSVAAVAGITAAAPLEVTFKQAAEVDGDAITIGDIATLSGESPLADSLAGQIVEQSPDPGRSIALDARTIINRLVRQNASLLSVLWQGAATVNVSRSFVTVSSEQILTAIDDFLEANRHRLPQADIRFIPDSPPLPINLPTGETSWQVIPSSPAIIGSSRFSLIYNVDGRVRKNFSVLGRVEAIAPVVIATKTLKYDEIISDDAVSVEPRDLGQIANPTGVTELVVGSVVKRTIPSGAAIDTTAIEQPPVVRKGELVKIFVTHKRMVLTATGIAKSDGRKDETIRVQNSSSNKLIYCRVNAPGVVEVTL</sequence>
<dbReference type="NCBIfam" id="TIGR03170">
    <property type="entry name" value="flgA_cterm"/>
    <property type="match status" value="1"/>
</dbReference>
<dbReference type="InterPro" id="IPR039246">
    <property type="entry name" value="Flagellar_FlgA"/>
</dbReference>
<dbReference type="EMBL" id="FQXS01000004">
    <property type="protein sequence ID" value="SHH56535.1"/>
    <property type="molecule type" value="Genomic_DNA"/>
</dbReference>
<name>A0A1M5U0D2_9BACT</name>
<evidence type="ECO:0000259" key="4">
    <source>
        <dbReference type="SMART" id="SM00858"/>
    </source>
</evidence>
<dbReference type="GO" id="GO:0044780">
    <property type="term" value="P:bacterial-type flagellum assembly"/>
    <property type="evidence" value="ECO:0007669"/>
    <property type="project" value="InterPro"/>
</dbReference>
<gene>
    <name evidence="5" type="ORF">SAMN02745124_00933</name>
</gene>
<dbReference type="Pfam" id="PF13144">
    <property type="entry name" value="ChapFlgA"/>
    <property type="match status" value="1"/>
</dbReference>
<proteinExistence type="predicted"/>
<feature type="domain" description="SAF" evidence="4">
    <location>
        <begin position="203"/>
        <end position="264"/>
    </location>
</feature>
<reference evidence="5 6" key="1">
    <citation type="submission" date="2016-11" db="EMBL/GenBank/DDBJ databases">
        <authorList>
            <person name="Jaros S."/>
            <person name="Januszkiewicz K."/>
            <person name="Wedrychowicz H."/>
        </authorList>
    </citation>
    <scope>NUCLEOTIDE SEQUENCE [LARGE SCALE GENOMIC DNA]</scope>
    <source>
        <strain evidence="5 6">DSM 9705</strain>
    </source>
</reference>
<protein>
    <submittedName>
        <fullName evidence="5">Flagella basal body P-ring formation protein FlgA</fullName>
    </submittedName>
</protein>
<keyword evidence="5" id="KW-0282">Flagellum</keyword>
<dbReference type="STRING" id="1121409.SAMN02745124_00933"/>
<dbReference type="Gene3D" id="2.30.30.760">
    <property type="match status" value="1"/>
</dbReference>
<keyword evidence="5" id="KW-0966">Cell projection</keyword>